<dbReference type="Gene3D" id="1.20.950.20">
    <property type="entry name" value="Transmembrane di-heme cytochromes, Chain C"/>
    <property type="match status" value="1"/>
</dbReference>
<proteinExistence type="predicted"/>
<evidence type="ECO:0000256" key="2">
    <source>
        <dbReference type="ARBA" id="ARBA00022475"/>
    </source>
</evidence>
<dbReference type="GO" id="GO:0020037">
    <property type="term" value="F:heme binding"/>
    <property type="evidence" value="ECO:0007669"/>
    <property type="project" value="TreeGrafter"/>
</dbReference>
<evidence type="ECO:0000259" key="7">
    <source>
        <dbReference type="Pfam" id="PF01292"/>
    </source>
</evidence>
<organism evidence="8 9">
    <name type="scientific">Shewanella piezotolerans (strain WP3 / JCM 13877)</name>
    <dbReference type="NCBI Taxonomy" id="225849"/>
    <lineage>
        <taxon>Bacteria</taxon>
        <taxon>Pseudomonadati</taxon>
        <taxon>Pseudomonadota</taxon>
        <taxon>Gammaproteobacteria</taxon>
        <taxon>Alteromonadales</taxon>
        <taxon>Shewanellaceae</taxon>
        <taxon>Shewanella</taxon>
    </lineage>
</organism>
<dbReference type="SUPFAM" id="SSF81342">
    <property type="entry name" value="Transmembrane di-heme cytochromes"/>
    <property type="match status" value="1"/>
</dbReference>
<keyword evidence="9" id="KW-1185">Reference proteome</keyword>
<dbReference type="GO" id="GO:0022904">
    <property type="term" value="P:respiratory electron transport chain"/>
    <property type="evidence" value="ECO:0007669"/>
    <property type="project" value="InterPro"/>
</dbReference>
<gene>
    <name evidence="8" type="ordered locus">swp_3302</name>
</gene>
<evidence type="ECO:0000313" key="9">
    <source>
        <dbReference type="Proteomes" id="UP000000753"/>
    </source>
</evidence>
<accession>B8CRJ5</accession>
<evidence type="ECO:0000256" key="4">
    <source>
        <dbReference type="ARBA" id="ARBA00022989"/>
    </source>
</evidence>
<dbReference type="InterPro" id="IPR011577">
    <property type="entry name" value="Cyt_b561_bac/Ni-Hgenase"/>
</dbReference>
<keyword evidence="2" id="KW-1003">Cell membrane</keyword>
<reference evidence="8 9" key="1">
    <citation type="journal article" date="2008" name="PLoS ONE">
        <title>Environmental adaptation: genomic analysis of the piezotolerant and psychrotolerant deep-sea iron reducing bacterium Shewanella piezotolerans WP3.</title>
        <authorList>
            <person name="Wang F."/>
            <person name="Wang J."/>
            <person name="Jian H."/>
            <person name="Zhang B."/>
            <person name="Li S."/>
            <person name="Wang F."/>
            <person name="Zeng X."/>
            <person name="Gao L."/>
            <person name="Bartlett D.H."/>
            <person name="Yu J."/>
            <person name="Hu S."/>
            <person name="Xiao X."/>
        </authorList>
    </citation>
    <scope>NUCLEOTIDE SEQUENCE [LARGE SCALE GENOMIC DNA]</scope>
    <source>
        <strain evidence="9">WP3 / JCM 13877</strain>
    </source>
</reference>
<evidence type="ECO:0000256" key="3">
    <source>
        <dbReference type="ARBA" id="ARBA00022692"/>
    </source>
</evidence>
<dbReference type="KEGG" id="swp:swp_3302"/>
<keyword evidence="5 6" id="KW-0472">Membrane</keyword>
<feature type="transmembrane region" description="Helical" evidence="6">
    <location>
        <begin position="128"/>
        <end position="149"/>
    </location>
</feature>
<evidence type="ECO:0000256" key="5">
    <source>
        <dbReference type="ARBA" id="ARBA00023136"/>
    </source>
</evidence>
<dbReference type="PANTHER" id="PTHR30485">
    <property type="entry name" value="NI/FE-HYDROGENASE 1 B-TYPE CYTOCHROME SUBUNIT"/>
    <property type="match status" value="1"/>
</dbReference>
<dbReference type="eggNOG" id="COG3658">
    <property type="taxonomic scope" value="Bacteria"/>
</dbReference>
<comment type="subcellular location">
    <subcellularLocation>
        <location evidence="1">Cell membrane</location>
        <topology evidence="1">Multi-pass membrane protein</topology>
    </subcellularLocation>
</comment>
<feature type="domain" description="Cytochrome b561 bacterial/Ni-hydrogenase" evidence="7">
    <location>
        <begin position="23"/>
        <end position="231"/>
    </location>
</feature>
<sequence>MNDNLSHKTNNNKAEIGVVEYRVWDKPVRIFHWINVILITALMFIGLIMLFKSELGISGLPAKIKLKELHTIIGYLFAINLLVRLVWGFAGTHFAKFASMRPKISEVTAYKQRLKIGENPQYLGHNPIGKFAVVTIMALLVVIMVTGLMRAGTDIYYPPFGGAVTRYIAADTVDPTTIKAYDDTGVNLDKKANIKPYKSLAGDIHLYSVYLLMLLILMHVIGVIFAELLHQPRDYFSDVFRQETYSRQV</sequence>
<feature type="transmembrane region" description="Helical" evidence="6">
    <location>
        <begin position="204"/>
        <end position="226"/>
    </location>
</feature>
<dbReference type="EMBL" id="CP000472">
    <property type="protein sequence ID" value="ACJ30004.1"/>
    <property type="molecule type" value="Genomic_DNA"/>
</dbReference>
<dbReference type="InterPro" id="IPR016174">
    <property type="entry name" value="Di-haem_cyt_TM"/>
</dbReference>
<evidence type="ECO:0000256" key="1">
    <source>
        <dbReference type="ARBA" id="ARBA00004651"/>
    </source>
</evidence>
<evidence type="ECO:0000256" key="6">
    <source>
        <dbReference type="SAM" id="Phobius"/>
    </source>
</evidence>
<dbReference type="InterPro" id="IPR051542">
    <property type="entry name" value="Hydrogenase_cytochrome"/>
</dbReference>
<keyword evidence="4 6" id="KW-1133">Transmembrane helix</keyword>
<dbReference type="PANTHER" id="PTHR30485:SF2">
    <property type="entry name" value="BLL0597 PROTEIN"/>
    <property type="match status" value="1"/>
</dbReference>
<dbReference type="Pfam" id="PF01292">
    <property type="entry name" value="Ni_hydr_CYTB"/>
    <property type="match status" value="1"/>
</dbReference>
<dbReference type="HOGENOM" id="CLU_078451_2_1_6"/>
<feature type="transmembrane region" description="Helical" evidence="6">
    <location>
        <begin position="30"/>
        <end position="51"/>
    </location>
</feature>
<protein>
    <submittedName>
        <fullName evidence="8">Cytochrome B561, bacterial</fullName>
    </submittedName>
</protein>
<dbReference type="GO" id="GO:0009055">
    <property type="term" value="F:electron transfer activity"/>
    <property type="evidence" value="ECO:0007669"/>
    <property type="project" value="InterPro"/>
</dbReference>
<dbReference type="Proteomes" id="UP000000753">
    <property type="component" value="Chromosome"/>
</dbReference>
<feature type="transmembrane region" description="Helical" evidence="6">
    <location>
        <begin position="72"/>
        <end position="90"/>
    </location>
</feature>
<dbReference type="GO" id="GO:0005886">
    <property type="term" value="C:plasma membrane"/>
    <property type="evidence" value="ECO:0007669"/>
    <property type="project" value="UniProtKB-SubCell"/>
</dbReference>
<keyword evidence="3 6" id="KW-0812">Transmembrane</keyword>
<evidence type="ECO:0000313" key="8">
    <source>
        <dbReference type="EMBL" id="ACJ30004.1"/>
    </source>
</evidence>
<name>B8CRJ5_SHEPW</name>
<dbReference type="AlphaFoldDB" id="B8CRJ5"/>